<evidence type="ECO:0000256" key="5">
    <source>
        <dbReference type="ARBA" id="ARBA00023136"/>
    </source>
</evidence>
<keyword evidence="2 7" id="KW-0813">Transport</keyword>
<dbReference type="OrthoDB" id="9768177at2"/>
<dbReference type="GO" id="GO:0009279">
    <property type="term" value="C:cell outer membrane"/>
    <property type="evidence" value="ECO:0007669"/>
    <property type="project" value="UniProtKB-SubCell"/>
</dbReference>
<feature type="domain" description="TonB-dependent receptor plug" evidence="8">
    <location>
        <begin position="113"/>
        <end position="219"/>
    </location>
</feature>
<dbReference type="Pfam" id="PF13715">
    <property type="entry name" value="CarbopepD_reg_2"/>
    <property type="match status" value="1"/>
</dbReference>
<dbReference type="SUPFAM" id="SSF56935">
    <property type="entry name" value="Porins"/>
    <property type="match status" value="1"/>
</dbReference>
<evidence type="ECO:0000256" key="4">
    <source>
        <dbReference type="ARBA" id="ARBA00022692"/>
    </source>
</evidence>
<name>A0A2D0NDZ4_FLAN2</name>
<keyword evidence="5 7" id="KW-0472">Membrane</keyword>
<evidence type="ECO:0000259" key="8">
    <source>
        <dbReference type="Pfam" id="PF07715"/>
    </source>
</evidence>
<evidence type="ECO:0000256" key="2">
    <source>
        <dbReference type="ARBA" id="ARBA00022448"/>
    </source>
</evidence>
<dbReference type="Pfam" id="PF07715">
    <property type="entry name" value="Plug"/>
    <property type="match status" value="1"/>
</dbReference>
<dbReference type="EMBL" id="PDUD01000017">
    <property type="protein sequence ID" value="PHN06628.1"/>
    <property type="molecule type" value="Genomic_DNA"/>
</dbReference>
<comment type="caution">
    <text evidence="9">The sequence shown here is derived from an EMBL/GenBank/DDBJ whole genome shotgun (WGS) entry which is preliminary data.</text>
</comment>
<accession>A0A2D0NDZ4</accession>
<dbReference type="InterPro" id="IPR036942">
    <property type="entry name" value="Beta-barrel_TonB_sf"/>
</dbReference>
<dbReference type="NCBIfam" id="TIGR04056">
    <property type="entry name" value="OMP_RagA_SusC"/>
    <property type="match status" value="1"/>
</dbReference>
<organism evidence="9 10">
    <name type="scientific">Flavilitoribacter nigricans (strain ATCC 23147 / DSM 23189 / NBRC 102662 / NCIMB 1420 / SS-2)</name>
    <name type="common">Lewinella nigricans</name>
    <dbReference type="NCBI Taxonomy" id="1122177"/>
    <lineage>
        <taxon>Bacteria</taxon>
        <taxon>Pseudomonadati</taxon>
        <taxon>Bacteroidota</taxon>
        <taxon>Saprospiria</taxon>
        <taxon>Saprospirales</taxon>
        <taxon>Lewinellaceae</taxon>
        <taxon>Flavilitoribacter</taxon>
    </lineage>
</organism>
<evidence type="ECO:0000256" key="7">
    <source>
        <dbReference type="PROSITE-ProRule" id="PRU01360"/>
    </source>
</evidence>
<keyword evidence="10" id="KW-1185">Reference proteome</keyword>
<gene>
    <name evidence="9" type="ORF">CRP01_10030</name>
</gene>
<dbReference type="Gene3D" id="2.60.40.1120">
    <property type="entry name" value="Carboxypeptidase-like, regulatory domain"/>
    <property type="match status" value="1"/>
</dbReference>
<proteinExistence type="inferred from homology"/>
<comment type="similarity">
    <text evidence="7">Belongs to the TonB-dependent receptor family.</text>
</comment>
<evidence type="ECO:0000313" key="10">
    <source>
        <dbReference type="Proteomes" id="UP000223913"/>
    </source>
</evidence>
<dbReference type="InterPro" id="IPR008969">
    <property type="entry name" value="CarboxyPept-like_regulatory"/>
</dbReference>
<dbReference type="InterPro" id="IPR012910">
    <property type="entry name" value="Plug_dom"/>
</dbReference>
<sequence>MKILFTLTLCVMYTLSFSQGREITGVVTDAESNDPLIGVTVLVEDTGTGTVTDFDGRFTVTAETGNTLLISYTGYSPERVVVGTEDNYNVQLSFGSVALEEVVVVGYGTQRTKDLTSSITTIKSEDITKTPSSQAMQALQGKVAGMQIVSSGTPGSGPTVRIRGIGSFPGSGDAAPLYVVDGMFFDNIDFLNNNDIASISVLKDASAAAIYGVRAANGVVLVETKSGSYNQPAEIVYDGYYGIQVAQNVLKLANAEQFTDMALESGSEADISFIQNAMQRYGRSRINPNVPDVNTDWYDQILREAPMQNHSLSISGGGSNATYSIGGSYFLQDGILDMKNEYERFNLRSKVDYKATDWLTIGGNMLLSNSTQYAPAQDAWFRAYFAVPIMPVYDDMNEDAFPVNLANAQDLGYRGGQNPLSSTLFNNNRLKRRNLVANFYLQVDLIPEKLTFKSSYNHNYLSYNARNIDLPYFIGNGYQNPNSSISRTYENRSNQIWDNLLTFTEDFNRHNLQVMAGTSYRDEAWDQLRATGLNFPVDQEEAWYIDQAETIPVDNVGDNGARQYGLSYFGRVAYNYDHKYLLYGTLRADGTSKYQEKWGYFPTVGIGWVASQEDFFNVTGIDYLKFRASWGELGNDNVPASDGARTTDIITTAIDDQLVTGTTSLSVFSYLSWEVVEELNFGLTSYLFDNRLSLDADYYIRDTKNAVIPVENPSIGGTVRKNVGVIRNSGFELALNWTDNFSQDFRYYIGGNISTLKNEVVDLFGQAYVDGGSAEFRQRSIVGQPLLAFFGREVVGVYQNQAQIDADPVAVANNLEPGDLIYRDQNGDGEINDDDRVILGSYLPNLMFGGNFGLGFKGFDLSVSVFGQSGNKILNRKRGEVIFTSDTNMDADLAINRWHGEGTSNSYPSSKGIRKGWNQRLSTYFIEDGSFFRIQNVQVGYNLKGADLGSGMPDIRVYFTAERPLTLFDYNGFNPEVATGIDRQTYPIPAIYTAGLNVRF</sequence>
<dbReference type="PROSITE" id="PS52016">
    <property type="entry name" value="TONB_DEPENDENT_REC_3"/>
    <property type="match status" value="1"/>
</dbReference>
<keyword evidence="6 7" id="KW-0998">Cell outer membrane</keyword>
<dbReference type="AlphaFoldDB" id="A0A2D0NDZ4"/>
<dbReference type="SUPFAM" id="SSF49464">
    <property type="entry name" value="Carboxypeptidase regulatory domain-like"/>
    <property type="match status" value="1"/>
</dbReference>
<reference evidence="9 10" key="1">
    <citation type="submission" date="2017-10" db="EMBL/GenBank/DDBJ databases">
        <title>The draft genome sequence of Lewinella nigricans NBRC 102662.</title>
        <authorList>
            <person name="Wang K."/>
        </authorList>
    </citation>
    <scope>NUCLEOTIDE SEQUENCE [LARGE SCALE GENOMIC DNA]</scope>
    <source>
        <strain evidence="9 10">NBRC 102662</strain>
    </source>
</reference>
<dbReference type="InterPro" id="IPR037066">
    <property type="entry name" value="Plug_dom_sf"/>
</dbReference>
<dbReference type="Proteomes" id="UP000223913">
    <property type="component" value="Unassembled WGS sequence"/>
</dbReference>
<dbReference type="NCBIfam" id="TIGR04057">
    <property type="entry name" value="SusC_RagA_signa"/>
    <property type="match status" value="1"/>
</dbReference>
<dbReference type="Gene3D" id="2.170.130.10">
    <property type="entry name" value="TonB-dependent receptor, plug domain"/>
    <property type="match status" value="1"/>
</dbReference>
<dbReference type="InterPro" id="IPR023996">
    <property type="entry name" value="TonB-dep_OMP_SusC/RagA"/>
</dbReference>
<comment type="subcellular location">
    <subcellularLocation>
        <location evidence="1 7">Cell outer membrane</location>
        <topology evidence="1 7">Multi-pass membrane protein</topology>
    </subcellularLocation>
</comment>
<keyword evidence="4 7" id="KW-0812">Transmembrane</keyword>
<evidence type="ECO:0000313" key="9">
    <source>
        <dbReference type="EMBL" id="PHN06628.1"/>
    </source>
</evidence>
<evidence type="ECO:0000256" key="1">
    <source>
        <dbReference type="ARBA" id="ARBA00004571"/>
    </source>
</evidence>
<protein>
    <submittedName>
        <fullName evidence="9">SusC/RagA family protein</fullName>
    </submittedName>
</protein>
<dbReference type="InterPro" id="IPR039426">
    <property type="entry name" value="TonB-dep_rcpt-like"/>
</dbReference>
<dbReference type="InterPro" id="IPR023997">
    <property type="entry name" value="TonB-dep_OMP_SusC/RagA_CS"/>
</dbReference>
<dbReference type="Gene3D" id="2.40.170.20">
    <property type="entry name" value="TonB-dependent receptor, beta-barrel domain"/>
    <property type="match status" value="1"/>
</dbReference>
<keyword evidence="3 7" id="KW-1134">Transmembrane beta strand</keyword>
<evidence type="ECO:0000256" key="3">
    <source>
        <dbReference type="ARBA" id="ARBA00022452"/>
    </source>
</evidence>
<evidence type="ECO:0000256" key="6">
    <source>
        <dbReference type="ARBA" id="ARBA00023237"/>
    </source>
</evidence>